<feature type="region of interest" description="Disordered" evidence="1">
    <location>
        <begin position="313"/>
        <end position="335"/>
    </location>
</feature>
<evidence type="ECO:0008006" key="5">
    <source>
        <dbReference type="Google" id="ProtNLM"/>
    </source>
</evidence>
<dbReference type="Proteomes" id="UP000192276">
    <property type="component" value="Unassembled WGS sequence"/>
</dbReference>
<dbReference type="EMBL" id="LWBP01000145">
    <property type="protein sequence ID" value="OQP60807.1"/>
    <property type="molecule type" value="Genomic_DNA"/>
</dbReference>
<evidence type="ECO:0000313" key="4">
    <source>
        <dbReference type="Proteomes" id="UP000192276"/>
    </source>
</evidence>
<dbReference type="STRING" id="550983.A4R26_19585"/>
<sequence length="335" mass="37290">MTLSLAKYRFALFIACVLTSAQAIAGDPLVEKKKTYTKSYNVSNSDKISFTNQFGELKINTWDRNEVKATVIITAEANTDEKAQAILDHITIEDGKNNDGVYFKTKFDKKKDPKWSKGEKQGFHIDYEVFIPARNPLYAKNDFGPTSIGDYQGEVTLESKFGSLTAGKLSNVKQVRIEFGKGTIGSINNGSLVVKFSKAAIDNLDGAVNAVFEYCDVAKLGVDNNTKTLTVKNSFSHLYLDVNTNISANVDISTHFGDFHNKSNIEIKEEKEDKEQHGPKFNKRYLGKSGSGSTAMKIKSDFGQITIGHNLNINMNKDEKKNKEKNKEKKGTVRI</sequence>
<feature type="compositionally biased region" description="Basic and acidic residues" evidence="1">
    <location>
        <begin position="269"/>
        <end position="278"/>
    </location>
</feature>
<proteinExistence type="predicted"/>
<organism evidence="3 4">
    <name type="scientific">Niastella populi</name>
    <dbReference type="NCBI Taxonomy" id="550983"/>
    <lineage>
        <taxon>Bacteria</taxon>
        <taxon>Pseudomonadati</taxon>
        <taxon>Bacteroidota</taxon>
        <taxon>Chitinophagia</taxon>
        <taxon>Chitinophagales</taxon>
        <taxon>Chitinophagaceae</taxon>
        <taxon>Niastella</taxon>
    </lineage>
</organism>
<keyword evidence="2" id="KW-0732">Signal</keyword>
<reference evidence="4" key="1">
    <citation type="submission" date="2016-04" db="EMBL/GenBank/DDBJ databases">
        <authorList>
            <person name="Chen L."/>
            <person name="Zhuang W."/>
            <person name="Wang G."/>
        </authorList>
    </citation>
    <scope>NUCLEOTIDE SEQUENCE [LARGE SCALE GENOMIC DNA]</scope>
    <source>
        <strain evidence="4">208</strain>
    </source>
</reference>
<evidence type="ECO:0000256" key="2">
    <source>
        <dbReference type="SAM" id="SignalP"/>
    </source>
</evidence>
<feature type="signal peptide" evidence="2">
    <location>
        <begin position="1"/>
        <end position="25"/>
    </location>
</feature>
<evidence type="ECO:0000313" key="3">
    <source>
        <dbReference type="EMBL" id="OQP60807.1"/>
    </source>
</evidence>
<dbReference type="OrthoDB" id="1117657at2"/>
<gene>
    <name evidence="3" type="ORF">A4R26_19585</name>
</gene>
<feature type="chain" id="PRO_5012845292" description="Adhesin domain-containing protein" evidence="2">
    <location>
        <begin position="26"/>
        <end position="335"/>
    </location>
</feature>
<dbReference type="AlphaFoldDB" id="A0A1V9FR89"/>
<name>A0A1V9FR89_9BACT</name>
<comment type="caution">
    <text evidence="3">The sequence shown here is derived from an EMBL/GenBank/DDBJ whole genome shotgun (WGS) entry which is preliminary data.</text>
</comment>
<accession>A0A1V9FR89</accession>
<protein>
    <recommendedName>
        <fullName evidence="5">Adhesin domain-containing protein</fullName>
    </recommendedName>
</protein>
<feature type="compositionally biased region" description="Basic and acidic residues" evidence="1">
    <location>
        <begin position="316"/>
        <end position="335"/>
    </location>
</feature>
<feature type="region of interest" description="Disordered" evidence="1">
    <location>
        <begin position="269"/>
        <end position="292"/>
    </location>
</feature>
<dbReference type="RefSeq" id="WP_081164267.1">
    <property type="nucleotide sequence ID" value="NZ_LWBP01000145.1"/>
</dbReference>
<evidence type="ECO:0000256" key="1">
    <source>
        <dbReference type="SAM" id="MobiDB-lite"/>
    </source>
</evidence>
<keyword evidence="4" id="KW-1185">Reference proteome</keyword>